<gene>
    <name evidence="1" type="ORF">SCRDD08_00542</name>
</gene>
<evidence type="ECO:0000313" key="1">
    <source>
        <dbReference type="EMBL" id="KXT70624.1"/>
    </source>
</evidence>
<organism evidence="1 2">
    <name type="scientific">Streptococcus cristatus</name>
    <dbReference type="NCBI Taxonomy" id="45634"/>
    <lineage>
        <taxon>Bacteria</taxon>
        <taxon>Bacillati</taxon>
        <taxon>Bacillota</taxon>
        <taxon>Bacilli</taxon>
        <taxon>Lactobacillales</taxon>
        <taxon>Streptococcaceae</taxon>
        <taxon>Streptococcus</taxon>
    </lineage>
</organism>
<dbReference type="AlphaFoldDB" id="A0A139N4A0"/>
<dbReference type="EMBL" id="LQRD01000021">
    <property type="protein sequence ID" value="KXT70624.1"/>
    <property type="molecule type" value="Genomic_DNA"/>
</dbReference>
<proteinExistence type="predicted"/>
<evidence type="ECO:0000313" key="2">
    <source>
        <dbReference type="Proteomes" id="UP000070377"/>
    </source>
</evidence>
<comment type="caution">
    <text evidence="1">The sequence shown here is derived from an EMBL/GenBank/DDBJ whole genome shotgun (WGS) entry which is preliminary data.</text>
</comment>
<name>A0A139N4A0_STRCR</name>
<reference evidence="1 2" key="1">
    <citation type="submission" date="2016-01" db="EMBL/GenBank/DDBJ databases">
        <title>Highly variable Streptococcus oralis are common among viridans streptococci isolated from primates.</title>
        <authorList>
            <person name="Denapaite D."/>
            <person name="Rieger M."/>
            <person name="Koendgen S."/>
            <person name="Brueckner R."/>
            <person name="Ochigava I."/>
            <person name="Kappeler P."/>
            <person name="Maetz-Rensing K."/>
            <person name="Leendertz F."/>
            <person name="Hakenbeck R."/>
        </authorList>
    </citation>
    <scope>NUCLEOTIDE SEQUENCE [LARGE SCALE GENOMIC DNA]</scope>
    <source>
        <strain evidence="1 2">DD08</strain>
    </source>
</reference>
<protein>
    <submittedName>
        <fullName evidence="1">Uncharacterized protein</fullName>
    </submittedName>
</protein>
<sequence>MDLELYIEGYSIIKENQEIMPSKRVDKLGFLSFYIVS</sequence>
<dbReference type="Proteomes" id="UP000070377">
    <property type="component" value="Unassembled WGS sequence"/>
</dbReference>
<accession>A0A139N4A0</accession>